<organism evidence="2 3">
    <name type="scientific">Paramecium pentaurelia</name>
    <dbReference type="NCBI Taxonomy" id="43138"/>
    <lineage>
        <taxon>Eukaryota</taxon>
        <taxon>Sar</taxon>
        <taxon>Alveolata</taxon>
        <taxon>Ciliophora</taxon>
        <taxon>Intramacronucleata</taxon>
        <taxon>Oligohymenophorea</taxon>
        <taxon>Peniculida</taxon>
        <taxon>Parameciidae</taxon>
        <taxon>Paramecium</taxon>
    </lineage>
</organism>
<keyword evidence="1" id="KW-0812">Transmembrane</keyword>
<name>A0A8S1T2C9_9CILI</name>
<keyword evidence="1" id="KW-0472">Membrane</keyword>
<protein>
    <recommendedName>
        <fullName evidence="4">Transmembrane protein</fullName>
    </recommendedName>
</protein>
<feature type="transmembrane region" description="Helical" evidence="1">
    <location>
        <begin position="7"/>
        <end position="27"/>
    </location>
</feature>
<dbReference type="AlphaFoldDB" id="A0A8S1T2C9"/>
<reference evidence="2" key="1">
    <citation type="submission" date="2021-01" db="EMBL/GenBank/DDBJ databases">
        <authorList>
            <consortium name="Genoscope - CEA"/>
            <person name="William W."/>
        </authorList>
    </citation>
    <scope>NUCLEOTIDE SEQUENCE</scope>
</reference>
<dbReference type="Proteomes" id="UP000689195">
    <property type="component" value="Unassembled WGS sequence"/>
</dbReference>
<feature type="transmembrane region" description="Helical" evidence="1">
    <location>
        <begin position="92"/>
        <end position="111"/>
    </location>
</feature>
<feature type="transmembrane region" description="Helical" evidence="1">
    <location>
        <begin position="61"/>
        <end position="80"/>
    </location>
</feature>
<comment type="caution">
    <text evidence="2">The sequence shown here is derived from an EMBL/GenBank/DDBJ whole genome shotgun (WGS) entry which is preliminary data.</text>
</comment>
<proteinExistence type="predicted"/>
<dbReference type="EMBL" id="CAJJDO010000015">
    <property type="protein sequence ID" value="CAD8145828.1"/>
    <property type="molecule type" value="Genomic_DNA"/>
</dbReference>
<evidence type="ECO:0000256" key="1">
    <source>
        <dbReference type="SAM" id="Phobius"/>
    </source>
</evidence>
<sequence>MDYYFRTTDLVLFLLIIQLLGHLFIHWNQYNCELYGNIQICIWIFDVLLRQLLQLSQFNKWALFITFIIALQTASMNVIAVQENECSQKTTFIFYCILGYILSISSFSKMLSVKKKAELLKIVDSQNQ</sequence>
<evidence type="ECO:0000313" key="3">
    <source>
        <dbReference type="Proteomes" id="UP000689195"/>
    </source>
</evidence>
<gene>
    <name evidence="2" type="ORF">PPENT_87.1.T0150029</name>
</gene>
<keyword evidence="1" id="KW-1133">Transmembrane helix</keyword>
<evidence type="ECO:0000313" key="2">
    <source>
        <dbReference type="EMBL" id="CAD8145828.1"/>
    </source>
</evidence>
<dbReference type="OrthoDB" id="301547at2759"/>
<accession>A0A8S1T2C9</accession>
<keyword evidence="3" id="KW-1185">Reference proteome</keyword>
<evidence type="ECO:0008006" key="4">
    <source>
        <dbReference type="Google" id="ProtNLM"/>
    </source>
</evidence>